<organism evidence="5">
    <name type="scientific">marine metagenome</name>
    <dbReference type="NCBI Taxonomy" id="408172"/>
    <lineage>
        <taxon>unclassified sequences</taxon>
        <taxon>metagenomes</taxon>
        <taxon>ecological metagenomes</taxon>
    </lineage>
</organism>
<evidence type="ECO:0000256" key="3">
    <source>
        <dbReference type="ARBA" id="ARBA00023295"/>
    </source>
</evidence>
<dbReference type="GO" id="GO:0016798">
    <property type="term" value="F:hydrolase activity, acting on glycosyl bonds"/>
    <property type="evidence" value="ECO:0007669"/>
    <property type="project" value="UniProtKB-KW"/>
</dbReference>
<evidence type="ECO:0000259" key="4">
    <source>
        <dbReference type="Pfam" id="PF00251"/>
    </source>
</evidence>
<proteinExistence type="inferred from homology"/>
<evidence type="ECO:0000313" key="5">
    <source>
        <dbReference type="EMBL" id="SVE31009.1"/>
    </source>
</evidence>
<keyword evidence="3" id="KW-0326">Glycosidase</keyword>
<dbReference type="EMBL" id="UINC01208461">
    <property type="protein sequence ID" value="SVE31009.1"/>
    <property type="molecule type" value="Genomic_DNA"/>
</dbReference>
<dbReference type="PANTHER" id="PTHR35279:SF1">
    <property type="entry name" value="ARABINANASE_LEVANSUCRASE_INVERTASE"/>
    <property type="match status" value="1"/>
</dbReference>
<feature type="domain" description="Glycosyl hydrolase family 32 N-terminal" evidence="4">
    <location>
        <begin position="109"/>
        <end position="229"/>
    </location>
</feature>
<reference evidence="5" key="1">
    <citation type="submission" date="2018-05" db="EMBL/GenBank/DDBJ databases">
        <authorList>
            <person name="Lanie J.A."/>
            <person name="Ng W.-L."/>
            <person name="Kazmierczak K.M."/>
            <person name="Andrzejewski T.M."/>
            <person name="Davidsen T.M."/>
            <person name="Wayne K.J."/>
            <person name="Tettelin H."/>
            <person name="Glass J.I."/>
            <person name="Rusch D."/>
            <person name="Podicherti R."/>
            <person name="Tsui H.-C.T."/>
            <person name="Winkler M.E."/>
        </authorList>
    </citation>
    <scope>NUCLEOTIDE SEQUENCE</scope>
</reference>
<dbReference type="PANTHER" id="PTHR35279">
    <property type="match status" value="1"/>
</dbReference>
<gene>
    <name evidence="5" type="ORF">METZ01_LOCUS483863</name>
</gene>
<keyword evidence="2" id="KW-0378">Hydrolase</keyword>
<dbReference type="Pfam" id="PF00251">
    <property type="entry name" value="Glyco_hydro_32N"/>
    <property type="match status" value="1"/>
</dbReference>
<feature type="non-terminal residue" evidence="5">
    <location>
        <position position="1"/>
    </location>
</feature>
<dbReference type="SUPFAM" id="SSF75005">
    <property type="entry name" value="Arabinanase/levansucrase/invertase"/>
    <property type="match status" value="2"/>
</dbReference>
<dbReference type="InterPro" id="IPR013148">
    <property type="entry name" value="Glyco_hydro_32_N"/>
</dbReference>
<feature type="non-terminal residue" evidence="5">
    <location>
        <position position="241"/>
    </location>
</feature>
<evidence type="ECO:0000256" key="1">
    <source>
        <dbReference type="ARBA" id="ARBA00009902"/>
    </source>
</evidence>
<evidence type="ECO:0000256" key="2">
    <source>
        <dbReference type="ARBA" id="ARBA00022801"/>
    </source>
</evidence>
<comment type="similarity">
    <text evidence="1">Belongs to the glycosyl hydrolase 32 family.</text>
</comment>
<dbReference type="Gene3D" id="2.115.10.20">
    <property type="entry name" value="Glycosyl hydrolase domain, family 43"/>
    <property type="match status" value="2"/>
</dbReference>
<protein>
    <recommendedName>
        <fullName evidence="4">Glycosyl hydrolase family 32 N-terminal domain-containing protein</fullName>
    </recommendedName>
</protein>
<sequence>EGTFLGKVFSTPDISGNLHWREHWTTPQRWQKYPGNPIYGPDQSGDWDNWTNGVSIIPHPDGEHYRMFYCGQAGSGIGVAEARIDAPLDWIELPGCPVFVARQNNWEGNRINQPRVVVVSGNHWRMYYTGWGFEGPGTSWAMGVAESQDAGLSWERYNEGPFFERGDADSPDGGGACVPTVIKVGDRWMMWYTAGIVNPNAHTHIHLCLAYSDDGLRWEKYAENPVIGDNFKDDPPRSVTS</sequence>
<dbReference type="InterPro" id="IPR023296">
    <property type="entry name" value="Glyco_hydro_beta-prop_sf"/>
</dbReference>
<accession>A0A383CG30</accession>
<dbReference type="AlphaFoldDB" id="A0A383CG30"/>
<name>A0A383CG30_9ZZZZ</name>